<dbReference type="GO" id="GO:0016491">
    <property type="term" value="F:oxidoreductase activity"/>
    <property type="evidence" value="ECO:0007669"/>
    <property type="project" value="UniProtKB-KW"/>
</dbReference>
<dbReference type="InterPro" id="IPR036812">
    <property type="entry name" value="NAD(P)_OxRdtase_dom_sf"/>
</dbReference>
<dbReference type="EMBL" id="FNCZ01000001">
    <property type="protein sequence ID" value="SDG98648.1"/>
    <property type="molecule type" value="Genomic_DNA"/>
</dbReference>
<evidence type="ECO:0000313" key="5">
    <source>
        <dbReference type="EMBL" id="SDG98648.1"/>
    </source>
</evidence>
<evidence type="ECO:0000256" key="3">
    <source>
        <dbReference type="ARBA" id="ARBA00023002"/>
    </source>
</evidence>
<sequence length="324" mass="36801">MYSASVNRYEDMYYRRCGNSGLLVSEMSLGLWSDFWHKENLESSKNIVHTAFDNGITHFDLANNKASILNTAEEKFGVIFRRSFFNHRDEFIISTKANCEIQHVSEKDLIASLDQSLKRLGVGYIDIFYVDNLSSEIALEETMATLDLIVRQGKALYVGVSFSSVEEFKNVSNSIRTIGTRHLIYQPKFNIMDSWAETKLIDDLKDEGVICVPFSSLEQKIFSSKYSKEASTDLNNEKKSECSQLDSLTTENIKRAKLLNNIANSRNQSLAQMTIAWLLKDKDVSSVLVGVSSENQLLENINALENKIFSLEEREVIVAILKRS</sequence>
<dbReference type="STRING" id="262004.SAMN04489796_1011101"/>
<feature type="domain" description="NADP-dependent oxidoreductase" evidence="4">
    <location>
        <begin position="27"/>
        <end position="310"/>
    </location>
</feature>
<dbReference type="OrthoDB" id="9804790at2"/>
<dbReference type="Pfam" id="PF00248">
    <property type="entry name" value="Aldo_ket_red"/>
    <property type="match status" value="1"/>
</dbReference>
<proteinExistence type="inferred from homology"/>
<keyword evidence="3" id="KW-0560">Oxidoreductase</keyword>
<accession>A0A1G7YQ40</accession>
<evidence type="ECO:0000313" key="6">
    <source>
        <dbReference type="Proteomes" id="UP000199492"/>
    </source>
</evidence>
<dbReference type="PANTHER" id="PTHR43150">
    <property type="entry name" value="HYPERKINETIC, ISOFORM M"/>
    <property type="match status" value="1"/>
</dbReference>
<evidence type="ECO:0000259" key="4">
    <source>
        <dbReference type="Pfam" id="PF00248"/>
    </source>
</evidence>
<evidence type="ECO:0000256" key="1">
    <source>
        <dbReference type="ARBA" id="ARBA00006515"/>
    </source>
</evidence>
<dbReference type="InterPro" id="IPR005399">
    <property type="entry name" value="K_chnl_volt-dep_bsu_KCNAB-rel"/>
</dbReference>
<reference evidence="6" key="1">
    <citation type="submission" date="2016-10" db="EMBL/GenBank/DDBJ databases">
        <authorList>
            <person name="Varghese N."/>
            <person name="Submissions S."/>
        </authorList>
    </citation>
    <scope>NUCLEOTIDE SEQUENCE [LARGE SCALE GENOMIC DNA]</scope>
    <source>
        <strain evidence="6">DSM 15363</strain>
    </source>
</reference>
<dbReference type="AlphaFoldDB" id="A0A1G7YQ40"/>
<dbReference type="RefSeq" id="WP_092466546.1">
    <property type="nucleotide sequence ID" value="NZ_FNCZ01000001.1"/>
</dbReference>
<dbReference type="PANTHER" id="PTHR43150:SF4">
    <property type="entry name" value="L-GLYCERALDEHYDE 3-PHOSPHATE REDUCTASE"/>
    <property type="match status" value="1"/>
</dbReference>
<dbReference type="Proteomes" id="UP000199492">
    <property type="component" value="Unassembled WGS sequence"/>
</dbReference>
<evidence type="ECO:0000256" key="2">
    <source>
        <dbReference type="ARBA" id="ARBA00022857"/>
    </source>
</evidence>
<comment type="similarity">
    <text evidence="1">Belongs to the shaker potassium channel beta subunit family.</text>
</comment>
<name>A0A1G7YQ40_9FLAO</name>
<keyword evidence="6" id="KW-1185">Reference proteome</keyword>
<dbReference type="InterPro" id="IPR023210">
    <property type="entry name" value="NADP_OxRdtase_dom"/>
</dbReference>
<keyword evidence="2" id="KW-0521">NADP</keyword>
<dbReference type="GO" id="GO:0051596">
    <property type="term" value="P:methylglyoxal catabolic process"/>
    <property type="evidence" value="ECO:0007669"/>
    <property type="project" value="TreeGrafter"/>
</dbReference>
<dbReference type="Gene3D" id="3.20.20.100">
    <property type="entry name" value="NADP-dependent oxidoreductase domain"/>
    <property type="match status" value="1"/>
</dbReference>
<dbReference type="SUPFAM" id="SSF51430">
    <property type="entry name" value="NAD(P)-linked oxidoreductase"/>
    <property type="match status" value="1"/>
</dbReference>
<organism evidence="5 6">
    <name type="scientific">Winogradskyella thalassocola</name>
    <dbReference type="NCBI Taxonomy" id="262004"/>
    <lineage>
        <taxon>Bacteria</taxon>
        <taxon>Pseudomonadati</taxon>
        <taxon>Bacteroidota</taxon>
        <taxon>Flavobacteriia</taxon>
        <taxon>Flavobacteriales</taxon>
        <taxon>Flavobacteriaceae</taxon>
        <taxon>Winogradskyella</taxon>
    </lineage>
</organism>
<protein>
    <submittedName>
        <fullName evidence="5">L-glyceraldehyde 3-phosphate reductase</fullName>
    </submittedName>
</protein>
<gene>
    <name evidence="5" type="ORF">SAMN04489796_1011101</name>
</gene>